<keyword evidence="3" id="KW-0489">Methyltransferase</keyword>
<accession>A0A9K3LM98</accession>
<dbReference type="EMBL" id="JAGRRH010000009">
    <property type="protein sequence ID" value="KAG7364943.1"/>
    <property type="molecule type" value="Genomic_DNA"/>
</dbReference>
<keyword evidence="3" id="KW-0808">Transferase</keyword>
<keyword evidence="1" id="KW-0732">Signal</keyword>
<protein>
    <submittedName>
        <fullName evidence="3">SET methyltransferase domain containing protein</fullName>
    </submittedName>
</protein>
<dbReference type="InterPro" id="IPR001214">
    <property type="entry name" value="SET_dom"/>
</dbReference>
<keyword evidence="4" id="KW-1185">Reference proteome</keyword>
<evidence type="ECO:0000256" key="1">
    <source>
        <dbReference type="SAM" id="SignalP"/>
    </source>
</evidence>
<sequence length="659" mass="73975">MNRFMKVHQCPLLLVWVCAVQHSFMWIHPVYAQEKQCTAKDPRSCMATKDEEFVCGLYIAKSTIPNAGLGIFTGVDHDIGDVVAPLEIAHQILLGFDGISEENNHLFGHPRFGTSLFHHYAWNSYVSGGEFEASYVETLIPGIGMASNCFAPLINSRSIMGQSIDTAGLYSSGNVGPGAGAFSAYHGMTYVADAAMEAGEEIFSDYGEAYFRGRPHVYGMIPLSNEFDKADKMTKALWEALPTEIKTMKNLFQWQPTWDVIREQFVDDERTRNALPTKVEDVQRFVELGSAGFFLRGDNPRSLEWLDENGYCMDTLDIRPSSIPNAGRGAFAKKKFAAGEKILPLPLLQTSRELLKIYAGDKDDLESAEVHGHQLLLNYCFGHSESSLLLMPYSSTASFINHLQSGAANAKVVWADSKADPTGLHQEKWMALSVDEILEKSHSGLLMHVVATRDIAVGEEITIDYGTAWEEAWKTHEADWSMADSHLSASELNTIEDAIRTIFEEPYPSGVATACHYRSGATRDENNAADNPNNQQSEGKLQIEFVERNAFQWVDYGGRGTMSGEYFRPCKVIARHSDPNEGTVYTVKIDNRPIHPEWDQNPAKDQLYVKNVPRRAILFIDEPYTSHQHYKMAFRHEIGFPNPDEMWPLAWMDLEVDEE</sequence>
<dbReference type="PROSITE" id="PS50280">
    <property type="entry name" value="SET"/>
    <property type="match status" value="1"/>
</dbReference>
<dbReference type="Proteomes" id="UP000693970">
    <property type="component" value="Unassembled WGS sequence"/>
</dbReference>
<feature type="chain" id="PRO_5039931736" evidence="1">
    <location>
        <begin position="33"/>
        <end position="659"/>
    </location>
</feature>
<dbReference type="GO" id="GO:0032259">
    <property type="term" value="P:methylation"/>
    <property type="evidence" value="ECO:0007669"/>
    <property type="project" value="UniProtKB-KW"/>
</dbReference>
<dbReference type="SMART" id="SM00317">
    <property type="entry name" value="SET"/>
    <property type="match status" value="1"/>
</dbReference>
<gene>
    <name evidence="3" type="ORF">IV203_038146</name>
</gene>
<dbReference type="Pfam" id="PF00856">
    <property type="entry name" value="SET"/>
    <property type="match status" value="1"/>
</dbReference>
<name>A0A9K3LM98_9STRA</name>
<feature type="domain" description="SET" evidence="2">
    <location>
        <begin position="314"/>
        <end position="466"/>
    </location>
</feature>
<evidence type="ECO:0000313" key="4">
    <source>
        <dbReference type="Proteomes" id="UP000693970"/>
    </source>
</evidence>
<feature type="signal peptide" evidence="1">
    <location>
        <begin position="1"/>
        <end position="32"/>
    </location>
</feature>
<evidence type="ECO:0000313" key="3">
    <source>
        <dbReference type="EMBL" id="KAG7364943.1"/>
    </source>
</evidence>
<evidence type="ECO:0000259" key="2">
    <source>
        <dbReference type="PROSITE" id="PS50280"/>
    </source>
</evidence>
<comment type="caution">
    <text evidence="3">The sequence shown here is derived from an EMBL/GenBank/DDBJ whole genome shotgun (WGS) entry which is preliminary data.</text>
</comment>
<dbReference type="AlphaFoldDB" id="A0A9K3LM98"/>
<dbReference type="OrthoDB" id="44767at2759"/>
<proteinExistence type="predicted"/>
<organism evidence="3 4">
    <name type="scientific">Nitzschia inconspicua</name>
    <dbReference type="NCBI Taxonomy" id="303405"/>
    <lineage>
        <taxon>Eukaryota</taxon>
        <taxon>Sar</taxon>
        <taxon>Stramenopiles</taxon>
        <taxon>Ochrophyta</taxon>
        <taxon>Bacillariophyta</taxon>
        <taxon>Bacillariophyceae</taxon>
        <taxon>Bacillariophycidae</taxon>
        <taxon>Bacillariales</taxon>
        <taxon>Bacillariaceae</taxon>
        <taxon>Nitzschia</taxon>
    </lineage>
</organism>
<reference evidence="3" key="1">
    <citation type="journal article" date="2021" name="Sci. Rep.">
        <title>Diploid genomic architecture of Nitzschia inconspicua, an elite biomass production diatom.</title>
        <authorList>
            <person name="Oliver A."/>
            <person name="Podell S."/>
            <person name="Pinowska A."/>
            <person name="Traller J.C."/>
            <person name="Smith S.R."/>
            <person name="McClure R."/>
            <person name="Beliaev A."/>
            <person name="Bohutskyi P."/>
            <person name="Hill E.A."/>
            <person name="Rabines A."/>
            <person name="Zheng H."/>
            <person name="Allen L.Z."/>
            <person name="Kuo A."/>
            <person name="Grigoriev I.V."/>
            <person name="Allen A.E."/>
            <person name="Hazlebeck D."/>
            <person name="Allen E.E."/>
        </authorList>
    </citation>
    <scope>NUCLEOTIDE SEQUENCE</scope>
    <source>
        <strain evidence="3">Hildebrandi</strain>
    </source>
</reference>
<dbReference type="GO" id="GO:0008168">
    <property type="term" value="F:methyltransferase activity"/>
    <property type="evidence" value="ECO:0007669"/>
    <property type="project" value="UniProtKB-KW"/>
</dbReference>
<reference evidence="3" key="2">
    <citation type="submission" date="2021-04" db="EMBL/GenBank/DDBJ databases">
        <authorList>
            <person name="Podell S."/>
        </authorList>
    </citation>
    <scope>NUCLEOTIDE SEQUENCE</scope>
    <source>
        <strain evidence="3">Hildebrandi</strain>
    </source>
</reference>